<organism evidence="1 2">
    <name type="scientific">Eumeta variegata</name>
    <name type="common">Bagworm moth</name>
    <name type="synonym">Eumeta japonica</name>
    <dbReference type="NCBI Taxonomy" id="151549"/>
    <lineage>
        <taxon>Eukaryota</taxon>
        <taxon>Metazoa</taxon>
        <taxon>Ecdysozoa</taxon>
        <taxon>Arthropoda</taxon>
        <taxon>Hexapoda</taxon>
        <taxon>Insecta</taxon>
        <taxon>Pterygota</taxon>
        <taxon>Neoptera</taxon>
        <taxon>Endopterygota</taxon>
        <taxon>Lepidoptera</taxon>
        <taxon>Glossata</taxon>
        <taxon>Ditrysia</taxon>
        <taxon>Tineoidea</taxon>
        <taxon>Psychidae</taxon>
        <taxon>Oiketicinae</taxon>
        <taxon>Eumeta</taxon>
    </lineage>
</organism>
<protein>
    <submittedName>
        <fullName evidence="1">Uncharacterized protein</fullName>
    </submittedName>
</protein>
<sequence>MADASPQLPPNGALRVRRRALCGAAKRAPYARRVVDHYNMALPSIDKRSRCETIVAGIHQSQPPSAYLAATL</sequence>
<accession>A0A4C1VHV2</accession>
<keyword evidence="2" id="KW-1185">Reference proteome</keyword>
<name>A0A4C1VHV2_EUMVA</name>
<dbReference type="AlphaFoldDB" id="A0A4C1VHV2"/>
<gene>
    <name evidence="1" type="ORF">EVAR_22784_1</name>
</gene>
<dbReference type="Proteomes" id="UP000299102">
    <property type="component" value="Unassembled WGS sequence"/>
</dbReference>
<reference evidence="1 2" key="1">
    <citation type="journal article" date="2019" name="Commun. Biol.">
        <title>The bagworm genome reveals a unique fibroin gene that provides high tensile strength.</title>
        <authorList>
            <person name="Kono N."/>
            <person name="Nakamura H."/>
            <person name="Ohtoshi R."/>
            <person name="Tomita M."/>
            <person name="Numata K."/>
            <person name="Arakawa K."/>
        </authorList>
    </citation>
    <scope>NUCLEOTIDE SEQUENCE [LARGE SCALE GENOMIC DNA]</scope>
</reference>
<evidence type="ECO:0000313" key="2">
    <source>
        <dbReference type="Proteomes" id="UP000299102"/>
    </source>
</evidence>
<proteinExistence type="predicted"/>
<comment type="caution">
    <text evidence="1">The sequence shown here is derived from an EMBL/GenBank/DDBJ whole genome shotgun (WGS) entry which is preliminary data.</text>
</comment>
<evidence type="ECO:0000313" key="1">
    <source>
        <dbReference type="EMBL" id="GBP37325.1"/>
    </source>
</evidence>
<dbReference type="EMBL" id="BGZK01000332">
    <property type="protein sequence ID" value="GBP37325.1"/>
    <property type="molecule type" value="Genomic_DNA"/>
</dbReference>